<dbReference type="InParanoid" id="G0MR01"/>
<evidence type="ECO:0000259" key="7">
    <source>
        <dbReference type="Pfam" id="PF05712"/>
    </source>
</evidence>
<reference evidence="9" key="1">
    <citation type="submission" date="2011-07" db="EMBL/GenBank/DDBJ databases">
        <authorList>
            <consortium name="Caenorhabditis brenneri Sequencing and Analysis Consortium"/>
            <person name="Wilson R.K."/>
        </authorList>
    </citation>
    <scope>NUCLEOTIDE SEQUENCE [LARGE SCALE GENOMIC DNA]</scope>
    <source>
        <strain evidence="9">PB2801</strain>
    </source>
</reference>
<dbReference type="InterPro" id="IPR016197">
    <property type="entry name" value="Chromo-like_dom_sf"/>
</dbReference>
<dbReference type="InterPro" id="IPR038217">
    <property type="entry name" value="MRG_C_sf"/>
</dbReference>
<dbReference type="Pfam" id="PF05712">
    <property type="entry name" value="MRG"/>
    <property type="match status" value="1"/>
</dbReference>
<dbReference type="Gene3D" id="1.10.274.30">
    <property type="entry name" value="MRG domain"/>
    <property type="match status" value="1"/>
</dbReference>
<keyword evidence="9" id="KW-1185">Reference proteome</keyword>
<dbReference type="GO" id="GO:0005634">
    <property type="term" value="C:nucleus"/>
    <property type="evidence" value="ECO:0007669"/>
    <property type="project" value="UniProtKB-SubCell"/>
</dbReference>
<keyword evidence="5" id="KW-0539">Nucleus</keyword>
<dbReference type="InterPro" id="IPR026541">
    <property type="entry name" value="MRG_dom"/>
</dbReference>
<gene>
    <name evidence="8" type="ORF">CAEBREN_13262</name>
</gene>
<evidence type="ECO:0000256" key="2">
    <source>
        <dbReference type="ARBA" id="ARBA00022853"/>
    </source>
</evidence>
<dbReference type="GO" id="GO:0035267">
    <property type="term" value="C:NuA4 histone acetyltransferase complex"/>
    <property type="evidence" value="ECO:0007669"/>
    <property type="project" value="TreeGrafter"/>
</dbReference>
<dbReference type="Proteomes" id="UP000008068">
    <property type="component" value="Unassembled WGS sequence"/>
</dbReference>
<dbReference type="OMA" id="ARTHNVE"/>
<keyword evidence="4" id="KW-0804">Transcription</keyword>
<dbReference type="Gene3D" id="2.30.30.140">
    <property type="match status" value="1"/>
</dbReference>
<evidence type="ECO:0000256" key="6">
    <source>
        <dbReference type="SAM" id="Coils"/>
    </source>
</evidence>
<evidence type="ECO:0000313" key="9">
    <source>
        <dbReference type="Proteomes" id="UP000008068"/>
    </source>
</evidence>
<proteinExistence type="predicted"/>
<evidence type="ECO:0000313" key="8">
    <source>
        <dbReference type="EMBL" id="EGT42131.1"/>
    </source>
</evidence>
<comment type="subcellular location">
    <subcellularLocation>
        <location evidence="1">Nucleus</location>
    </subcellularLocation>
</comment>
<evidence type="ECO:0000256" key="1">
    <source>
        <dbReference type="ARBA" id="ARBA00004123"/>
    </source>
</evidence>
<dbReference type="InterPro" id="IPR008676">
    <property type="entry name" value="MRG"/>
</dbReference>
<sequence length="284" mass="33176">MFRVGEKLVAIGSDDCPYASKVVAIEEIDGVKNYIIHFDGWNDRHDEAVAFGEEEGKLFKGSLEDFVAENRSSLSADCLKIVDKKIEAARKKKENEEKKKNRESILPIPSSSSIEERWHWKLDIPSGLKKIISEDQRLIKEGRLSKIPSQISVEEIFNQYLESLKIDRKGPKTGDEQLTQHHIEMVIDYFNLYFRSKILNKAEKCQFKELRKEQRRGQSKFLPSEHYGLIHLARSFAVIPDALELKLEDEKHFKNITPVVHNFMEWLDNNKEMFYNKVRSYLKC</sequence>
<dbReference type="STRING" id="135651.G0MR01"/>
<dbReference type="HOGENOM" id="CLU_039566_0_0_1"/>
<protein>
    <recommendedName>
        <fullName evidence="7">MRG domain-containing protein</fullName>
    </recommendedName>
</protein>
<keyword evidence="6" id="KW-0175">Coiled coil</keyword>
<accession>G0MR01</accession>
<dbReference type="PANTHER" id="PTHR10880">
    <property type="entry name" value="MORTALITY FACTOR 4-LIKE PROTEIN"/>
    <property type="match status" value="1"/>
</dbReference>
<dbReference type="EMBL" id="GL379808">
    <property type="protein sequence ID" value="EGT42131.1"/>
    <property type="molecule type" value="Genomic_DNA"/>
</dbReference>
<evidence type="ECO:0000256" key="5">
    <source>
        <dbReference type="ARBA" id="ARBA00023242"/>
    </source>
</evidence>
<feature type="coiled-coil region" evidence="6">
    <location>
        <begin position="79"/>
        <end position="106"/>
    </location>
</feature>
<evidence type="ECO:0000256" key="3">
    <source>
        <dbReference type="ARBA" id="ARBA00023015"/>
    </source>
</evidence>
<name>G0MR01_CAEBE</name>
<dbReference type="SUPFAM" id="SSF54160">
    <property type="entry name" value="Chromo domain-like"/>
    <property type="match status" value="1"/>
</dbReference>
<dbReference type="GO" id="GO:0006355">
    <property type="term" value="P:regulation of DNA-templated transcription"/>
    <property type="evidence" value="ECO:0007669"/>
    <property type="project" value="InterPro"/>
</dbReference>
<evidence type="ECO:0000256" key="4">
    <source>
        <dbReference type="ARBA" id="ARBA00023163"/>
    </source>
</evidence>
<keyword evidence="3" id="KW-0805">Transcription regulation</keyword>
<feature type="domain" description="MRG" evidence="7">
    <location>
        <begin position="98"/>
        <end position="281"/>
    </location>
</feature>
<dbReference type="GO" id="GO:0006325">
    <property type="term" value="P:chromatin organization"/>
    <property type="evidence" value="ECO:0007669"/>
    <property type="project" value="UniProtKB-KW"/>
</dbReference>
<dbReference type="PROSITE" id="PS51640">
    <property type="entry name" value="MRG"/>
    <property type="match status" value="1"/>
</dbReference>
<dbReference type="AlphaFoldDB" id="G0MR01"/>
<dbReference type="OrthoDB" id="124855at2759"/>
<keyword evidence="2" id="KW-0156">Chromatin regulator</keyword>
<organism evidence="9">
    <name type="scientific">Caenorhabditis brenneri</name>
    <name type="common">Nematode worm</name>
    <dbReference type="NCBI Taxonomy" id="135651"/>
    <lineage>
        <taxon>Eukaryota</taxon>
        <taxon>Metazoa</taxon>
        <taxon>Ecdysozoa</taxon>
        <taxon>Nematoda</taxon>
        <taxon>Chromadorea</taxon>
        <taxon>Rhabditida</taxon>
        <taxon>Rhabditina</taxon>
        <taxon>Rhabditomorpha</taxon>
        <taxon>Rhabditoidea</taxon>
        <taxon>Rhabditidae</taxon>
        <taxon>Peloderinae</taxon>
        <taxon>Caenorhabditis</taxon>
    </lineage>
</organism>
<dbReference type="eggNOG" id="KOG3001">
    <property type="taxonomic scope" value="Eukaryota"/>
</dbReference>
<dbReference type="PANTHER" id="PTHR10880:SF48">
    <property type="entry name" value="MORTALITY FACTOR 4 LIKE 2"/>
    <property type="match status" value="1"/>
</dbReference>